<dbReference type="RefSeq" id="XP_075089215.1">
    <property type="nucleotide sequence ID" value="XM_075233114.1"/>
</dbReference>
<organism evidence="1 2">
    <name type="scientific">Nicotiana tabacum</name>
    <name type="common">Common tobacco</name>
    <dbReference type="NCBI Taxonomy" id="4097"/>
    <lineage>
        <taxon>Eukaryota</taxon>
        <taxon>Viridiplantae</taxon>
        <taxon>Streptophyta</taxon>
        <taxon>Embryophyta</taxon>
        <taxon>Tracheophyta</taxon>
        <taxon>Spermatophyta</taxon>
        <taxon>Magnoliopsida</taxon>
        <taxon>eudicotyledons</taxon>
        <taxon>Gunneridae</taxon>
        <taxon>Pentapetalae</taxon>
        <taxon>asterids</taxon>
        <taxon>lamiids</taxon>
        <taxon>Solanales</taxon>
        <taxon>Solanaceae</taxon>
        <taxon>Nicotianoideae</taxon>
        <taxon>Nicotianeae</taxon>
        <taxon>Nicotiana</taxon>
    </lineage>
</organism>
<reference evidence="2" key="2">
    <citation type="submission" date="2025-08" db="UniProtKB">
        <authorList>
            <consortium name="RefSeq"/>
        </authorList>
    </citation>
    <scope>IDENTIFICATION</scope>
    <source>
        <tissue evidence="2">Leaf</tissue>
    </source>
</reference>
<dbReference type="Proteomes" id="UP000790787">
    <property type="component" value="Chromosome 16"/>
</dbReference>
<reference evidence="1" key="1">
    <citation type="journal article" date="2014" name="Nat. Commun.">
        <title>The tobacco genome sequence and its comparison with those of tomato and potato.</title>
        <authorList>
            <person name="Sierro N."/>
            <person name="Battey J.N."/>
            <person name="Ouadi S."/>
            <person name="Bakaher N."/>
            <person name="Bovet L."/>
            <person name="Willig A."/>
            <person name="Goepfert S."/>
            <person name="Peitsch M.C."/>
            <person name="Ivanov N.V."/>
        </authorList>
    </citation>
    <scope>NUCLEOTIDE SEQUENCE [LARGE SCALE GENOMIC DNA]</scope>
</reference>
<keyword evidence="1" id="KW-1185">Reference proteome</keyword>
<accession>A0AC58SW64</accession>
<name>A0AC58SW64_TOBAC</name>
<proteinExistence type="predicted"/>
<gene>
    <name evidence="2" type="primary">LOC107768811</name>
</gene>
<evidence type="ECO:0000313" key="2">
    <source>
        <dbReference type="RefSeq" id="XP_075089215.1"/>
    </source>
</evidence>
<protein>
    <submittedName>
        <fullName evidence="2">Uncharacterized protein LOC107768811 isoform X1</fullName>
    </submittedName>
</protein>
<evidence type="ECO:0000313" key="1">
    <source>
        <dbReference type="Proteomes" id="UP000790787"/>
    </source>
</evidence>
<sequence>MATNCPRLGRSAPPQTSQPQRAPQTSQAMVTAPVATPPAQPARGGGRGGRGCPRGGVQAWYYALLDCTDAVASDSIIKGIILVCHRDASVLFDPGSTYSYVSSYFAPYLGVPRDSLSSPIYVSTPVGDFLIADRIYQSCLVALSGFEIRANLLFLNMVDFDIILGMDWLSPHYAILDCHAKTVMLAMPSVSRVEWRGTLDHIPSRVISFLKAQRMVGKRCDVYLAYVRDVSIDTPSVDSVLVVRDFPDVFPTDLPGMLPDRDIDFGIDLLPGTQPISIPLYRIAPPELKDQLPKLLDKGFIRPNVSPWGAPVLFVKKKDGSMRMCIDYRQLNKVTMKNRYPLPRIDDLFDQLQGARVFSKIDLRSGYHQLKIREPDIPKTAFKTRYCHYEFLVMSFGLTNAPTAFMHLMHSVFRLYLDSFVIIFIDDILLYSRSWEDHE</sequence>